<dbReference type="Proteomes" id="UP000247810">
    <property type="component" value="Unassembled WGS sequence"/>
</dbReference>
<dbReference type="GO" id="GO:0008270">
    <property type="term" value="F:zinc ion binding"/>
    <property type="evidence" value="ECO:0007669"/>
    <property type="project" value="UniProtKB-KW"/>
</dbReference>
<evidence type="ECO:0000313" key="15">
    <source>
        <dbReference type="Proteomes" id="UP000247810"/>
    </source>
</evidence>
<feature type="domain" description="RRN7-type" evidence="11">
    <location>
        <begin position="4"/>
        <end position="36"/>
    </location>
</feature>
<evidence type="ECO:0000259" key="12">
    <source>
        <dbReference type="Pfam" id="PF20644"/>
    </source>
</evidence>
<dbReference type="Pfam" id="PF20644">
    <property type="entry name" value="Rrn7_cyclin_N"/>
    <property type="match status" value="1"/>
</dbReference>
<proteinExistence type="inferred from homology"/>
<dbReference type="OrthoDB" id="428577at2759"/>
<comment type="similarity">
    <text evidence="2">Belongs to the RRN7/TAF1B family.</text>
</comment>
<evidence type="ECO:0000256" key="2">
    <source>
        <dbReference type="ARBA" id="ARBA00006899"/>
    </source>
</evidence>
<evidence type="ECO:0000259" key="13">
    <source>
        <dbReference type="Pfam" id="PF20645"/>
    </source>
</evidence>
<keyword evidence="8" id="KW-0804">Transcription</keyword>
<evidence type="ECO:0000256" key="5">
    <source>
        <dbReference type="ARBA" id="ARBA00022833"/>
    </source>
</evidence>
<gene>
    <name evidence="14" type="ORF">BO71DRAFT_341541</name>
</gene>
<feature type="domain" description="Rrn7/TAF1B C-terminal cyclin" evidence="13">
    <location>
        <begin position="221"/>
        <end position="388"/>
    </location>
</feature>
<evidence type="ECO:0000256" key="3">
    <source>
        <dbReference type="ARBA" id="ARBA00022723"/>
    </source>
</evidence>
<dbReference type="InterPro" id="IPR048538">
    <property type="entry name" value="Rrn7_cyclin_C"/>
</dbReference>
<reference evidence="14 15" key="1">
    <citation type="submission" date="2018-02" db="EMBL/GenBank/DDBJ databases">
        <title>The genomes of Aspergillus section Nigri reveals drivers in fungal speciation.</title>
        <authorList>
            <consortium name="DOE Joint Genome Institute"/>
            <person name="Vesth T.C."/>
            <person name="Nybo J."/>
            <person name="Theobald S."/>
            <person name="Brandl J."/>
            <person name="Frisvad J.C."/>
            <person name="Nielsen K.F."/>
            <person name="Lyhne E.K."/>
            <person name="Kogle M.E."/>
            <person name="Kuo A."/>
            <person name="Riley R."/>
            <person name="Clum A."/>
            <person name="Nolan M."/>
            <person name="Lipzen A."/>
            <person name="Salamov A."/>
            <person name="Henrissat B."/>
            <person name="Wiebenga A."/>
            <person name="De vries R.P."/>
            <person name="Grigoriev I.V."/>
            <person name="Mortensen U.H."/>
            <person name="Andersen M.R."/>
            <person name="Baker S.E."/>
        </authorList>
    </citation>
    <scope>NUCLEOTIDE SEQUENCE [LARGE SCALE GENOMIC DNA]</scope>
    <source>
        <strain evidence="14 15">CBS 707.79</strain>
    </source>
</reference>
<dbReference type="GO" id="GO:0042790">
    <property type="term" value="P:nucleolar large rRNA transcription by RNA polymerase I"/>
    <property type="evidence" value="ECO:0007669"/>
    <property type="project" value="TreeGrafter"/>
</dbReference>
<evidence type="ECO:0000256" key="1">
    <source>
        <dbReference type="ARBA" id="ARBA00004604"/>
    </source>
</evidence>
<feature type="region of interest" description="Disordered" evidence="10">
    <location>
        <begin position="436"/>
        <end position="464"/>
    </location>
</feature>
<dbReference type="PANTHER" id="PTHR31576:SF2">
    <property type="entry name" value="TATA BOX-BINDING PROTEIN-ASSOCIATED FACTOR RNA POLYMERASE I SUBUNIT B"/>
    <property type="match status" value="1"/>
</dbReference>
<keyword evidence="14" id="KW-0648">Protein biosynthesis</keyword>
<keyword evidence="4" id="KW-0863">Zinc-finger</keyword>
<dbReference type="InterPro" id="IPR048540">
    <property type="entry name" value="Rrn7_cyclin_N"/>
</dbReference>
<name>A0A319E128_9EURO</name>
<dbReference type="GO" id="GO:0070860">
    <property type="term" value="C:RNA polymerase I core factor complex"/>
    <property type="evidence" value="ECO:0007669"/>
    <property type="project" value="InterPro"/>
</dbReference>
<organism evidence="14 15">
    <name type="scientific">Aspergillus ellipticus CBS 707.79</name>
    <dbReference type="NCBI Taxonomy" id="1448320"/>
    <lineage>
        <taxon>Eukaryota</taxon>
        <taxon>Fungi</taxon>
        <taxon>Dikarya</taxon>
        <taxon>Ascomycota</taxon>
        <taxon>Pezizomycotina</taxon>
        <taxon>Eurotiomycetes</taxon>
        <taxon>Eurotiomycetidae</taxon>
        <taxon>Eurotiales</taxon>
        <taxon>Aspergillaceae</taxon>
        <taxon>Aspergillus</taxon>
        <taxon>Aspergillus subgen. Circumdati</taxon>
    </lineage>
</organism>
<keyword evidence="5" id="KW-0862">Zinc</keyword>
<sequence>MEYTTRGVCGQEGCRERRYYLENGLWFCRRGHQQEGRQVEEDPEDFGTQGRTSRVKKAAAEKATKTFRGRQAYRLFLHVYQLILWKQCYALVNTRGFPDQFEHVVRDLWGLWLGTFEDQIKEQDEPDEQPELFSSQPTQVDGPADAKPRIRKAKWPRMIDSISLCYLGAFLMRLPVSVGDFHLMVMRGDVPYLRVVRDIPRDMRDNLPPEFISILEPRRLLQAEELHTAVGDLVLLYHSKFSMKFPSVNWPILLYRYIKRLAIPIDVYPTVKKLQELLGLVFEYPGTIIGRRKPLELPELQLMSLIVVATKLLFPFDRKKRYPSTTKEPAVQVMDWNHWAEIQGRFDNRETSRGKIGKGNEVNVTEKDVFEMTPAQLDEYMDWYESSWLDASKPPSRLANLFPLGPSARSRPGTPSVEINEGEALDAMVQISTGQLKSKKVIPSKGSESESDTPRPGSSYARFRTESDLLDEARPFYETAAKVVGVSLSTLVRGVLQAENKITRWLAEQRKAEFLGESLGMGRARDSGDEMDVD</sequence>
<keyword evidence="14" id="KW-0396">Initiation factor</keyword>
<dbReference type="GO" id="GO:0001164">
    <property type="term" value="F:RNA polymerase I core promoter sequence-specific DNA binding"/>
    <property type="evidence" value="ECO:0007669"/>
    <property type="project" value="InterPro"/>
</dbReference>
<feature type="domain" description="Rrn7/TAF1B N-terminal cyclin" evidence="12">
    <location>
        <begin position="80"/>
        <end position="201"/>
    </location>
</feature>
<dbReference type="STRING" id="1448320.A0A319E128"/>
<accession>A0A319E128</accession>
<comment type="subcellular location">
    <subcellularLocation>
        <location evidence="1">Nucleus</location>
        <location evidence="1">Nucleolus</location>
    </subcellularLocation>
</comment>
<dbReference type="InterPro" id="IPR033599">
    <property type="entry name" value="TAF1B/Rrn7"/>
</dbReference>
<keyword evidence="3" id="KW-0479">Metal-binding</keyword>
<keyword evidence="9" id="KW-0539">Nucleus</keyword>
<keyword evidence="7" id="KW-0238">DNA-binding</keyword>
<evidence type="ECO:0000256" key="10">
    <source>
        <dbReference type="SAM" id="MobiDB-lite"/>
    </source>
</evidence>
<evidence type="ECO:0000256" key="7">
    <source>
        <dbReference type="ARBA" id="ARBA00023125"/>
    </source>
</evidence>
<evidence type="ECO:0000259" key="11">
    <source>
        <dbReference type="Pfam" id="PF11781"/>
    </source>
</evidence>
<keyword evidence="15" id="KW-1185">Reference proteome</keyword>
<dbReference type="AlphaFoldDB" id="A0A319E128"/>
<dbReference type="PANTHER" id="PTHR31576">
    <property type="entry name" value="TATA BOX-BINDING PROTEIN-ASSOCIATED FACTOR RNA POLYMERASE I SUBUNIT B"/>
    <property type="match status" value="1"/>
</dbReference>
<feature type="region of interest" description="Disordered" evidence="10">
    <location>
        <begin position="123"/>
        <end position="147"/>
    </location>
</feature>
<dbReference type="GO" id="GO:0003743">
    <property type="term" value="F:translation initiation factor activity"/>
    <property type="evidence" value="ECO:0007669"/>
    <property type="project" value="UniProtKB-KW"/>
</dbReference>
<dbReference type="Pfam" id="PF20645">
    <property type="entry name" value="Rrn7_cyclin_C"/>
    <property type="match status" value="1"/>
</dbReference>
<evidence type="ECO:0000313" key="14">
    <source>
        <dbReference type="EMBL" id="PYI00158.1"/>
    </source>
</evidence>
<evidence type="ECO:0000256" key="9">
    <source>
        <dbReference type="ARBA" id="ARBA00023242"/>
    </source>
</evidence>
<dbReference type="Pfam" id="PF11781">
    <property type="entry name" value="Zn_ribbon_RRN7"/>
    <property type="match status" value="1"/>
</dbReference>
<keyword evidence="6" id="KW-0805">Transcription regulation</keyword>
<evidence type="ECO:0000256" key="6">
    <source>
        <dbReference type="ARBA" id="ARBA00023015"/>
    </source>
</evidence>
<dbReference type="VEuPathDB" id="FungiDB:BO71DRAFT_341541"/>
<dbReference type="InterPro" id="IPR021752">
    <property type="entry name" value="TF_Rrn7_Zf"/>
</dbReference>
<evidence type="ECO:0000256" key="8">
    <source>
        <dbReference type="ARBA" id="ARBA00023163"/>
    </source>
</evidence>
<protein>
    <submittedName>
        <fullName evidence="14">RNA polymerase I-specific transcription initiation factor Rrn7</fullName>
    </submittedName>
</protein>
<evidence type="ECO:0000256" key="4">
    <source>
        <dbReference type="ARBA" id="ARBA00022771"/>
    </source>
</evidence>
<dbReference type="EMBL" id="KZ825797">
    <property type="protein sequence ID" value="PYI00158.1"/>
    <property type="molecule type" value="Genomic_DNA"/>
</dbReference>